<dbReference type="EMBL" id="LCPW01000017">
    <property type="protein sequence ID" value="KKW05509.1"/>
    <property type="molecule type" value="Genomic_DNA"/>
</dbReference>
<organism evidence="1 2">
    <name type="scientific">candidate division CPR1 bacterium GW2011_GWC1_49_13</name>
    <dbReference type="NCBI Taxonomy" id="1618342"/>
    <lineage>
        <taxon>Bacteria</taxon>
        <taxon>candidate division CPR1</taxon>
    </lineage>
</organism>
<dbReference type="AlphaFoldDB" id="A0A0G1YGI6"/>
<name>A0A0G1YGI6_9BACT</name>
<comment type="caution">
    <text evidence="1">The sequence shown here is derived from an EMBL/GenBank/DDBJ whole genome shotgun (WGS) entry which is preliminary data.</text>
</comment>
<proteinExistence type="predicted"/>
<protein>
    <submittedName>
        <fullName evidence="1">Uncharacterized protein</fullName>
    </submittedName>
</protein>
<evidence type="ECO:0000313" key="1">
    <source>
        <dbReference type="EMBL" id="KKW05509.1"/>
    </source>
</evidence>
<accession>A0A0G1YGI6</accession>
<sequence>MAGEIPLIRMEQGATEMTVPSSCFISVESGGLIEIESGGQVDVAGHVDVESGGYVSLESGGYITAASGSYLTVGTVSTEVAAATLRKFGPVYLDGSSSGAYTLPDPNPGSYMFLFTAGMTTGKEIYIASTAAQFTRPDSTASTGLLIGSTGSTGATSAQHVFLIGLTTALWGVIAKTSGVVYE</sequence>
<dbReference type="STRING" id="1618342.UY40_C0017G0002"/>
<dbReference type="Proteomes" id="UP000034119">
    <property type="component" value="Unassembled WGS sequence"/>
</dbReference>
<gene>
    <name evidence="1" type="ORF">UY40_C0017G0002</name>
</gene>
<evidence type="ECO:0000313" key="2">
    <source>
        <dbReference type="Proteomes" id="UP000034119"/>
    </source>
</evidence>
<reference evidence="1 2" key="1">
    <citation type="journal article" date="2015" name="Nature">
        <title>rRNA introns, odd ribosomes, and small enigmatic genomes across a large radiation of phyla.</title>
        <authorList>
            <person name="Brown C.T."/>
            <person name="Hug L.A."/>
            <person name="Thomas B.C."/>
            <person name="Sharon I."/>
            <person name="Castelle C.J."/>
            <person name="Singh A."/>
            <person name="Wilkins M.J."/>
            <person name="Williams K.H."/>
            <person name="Banfield J.F."/>
        </authorList>
    </citation>
    <scope>NUCLEOTIDE SEQUENCE [LARGE SCALE GENOMIC DNA]</scope>
</reference>